<dbReference type="Proteomes" id="UP000595038">
    <property type="component" value="Chromosome"/>
</dbReference>
<evidence type="ECO:0000313" key="4">
    <source>
        <dbReference type="Proteomes" id="UP000595038"/>
    </source>
</evidence>
<evidence type="ECO:0000313" key="2">
    <source>
        <dbReference type="EMBL" id="TWL24258.1"/>
    </source>
</evidence>
<gene>
    <name evidence="2" type="ORF">CHCC16736_1059</name>
    <name evidence="1" type="ORF">I6G80_23130</name>
</gene>
<dbReference type="Gene3D" id="1.10.8.570">
    <property type="entry name" value="Hypothetical protein YfmB"/>
    <property type="match status" value="1"/>
</dbReference>
<sequence length="127" mass="15060">MYYFSPEQQYNAWIISDLVKQIFSREGHQEADTHRFESFAARRFGINIDYVFSIIMNIGDPEERRTASSTEDLLSSYLLSLLPFITKDMFQYSRENANQYLLNERNADVFHLFLPDSVLKKTFRAIR</sequence>
<dbReference type="EMBL" id="NILC01000027">
    <property type="protein sequence ID" value="TWL24258.1"/>
    <property type="molecule type" value="Genomic_DNA"/>
</dbReference>
<accession>A0A1Y0YBY7</accession>
<dbReference type="InterPro" id="IPR021579">
    <property type="entry name" value="DUF3212"/>
</dbReference>
<dbReference type="AlphaFoldDB" id="A0A1Y0YBY7"/>
<dbReference type="EMBL" id="CP065647">
    <property type="protein sequence ID" value="QPR72642.1"/>
    <property type="molecule type" value="Genomic_DNA"/>
</dbReference>
<name>A0A1Y0YBY7_BACLI</name>
<reference evidence="1 4" key="2">
    <citation type="submission" date="2020-12" db="EMBL/GenBank/DDBJ databases">
        <title>FDA dAtabase for Regulatory Grade micrObial Sequences (FDA-ARGOS): Supporting development and validation of Infectious Disease Dx tests.</title>
        <authorList>
            <person name="Nelson B."/>
            <person name="Plummer A."/>
            <person name="Tallon L."/>
            <person name="Sadzewicz L."/>
            <person name="Zhao X."/>
            <person name="Boylan J."/>
            <person name="Ott S."/>
            <person name="Bowen H."/>
            <person name="Vavikolanu K."/>
            <person name="Mehta A."/>
            <person name="Aluvathingal J."/>
            <person name="Nadendla S."/>
            <person name="Myers T."/>
            <person name="Yan Y."/>
            <person name="Sichtig H."/>
        </authorList>
    </citation>
    <scope>NUCLEOTIDE SEQUENCE [LARGE SCALE GENOMIC DNA]</scope>
    <source>
        <strain evidence="1 4">FDAARGOS_923</strain>
    </source>
</reference>
<proteinExistence type="predicted"/>
<dbReference type="Pfam" id="PF11486">
    <property type="entry name" value="DUF3212"/>
    <property type="match status" value="1"/>
</dbReference>
<protein>
    <submittedName>
        <fullName evidence="1">YfmB family protein</fullName>
    </submittedName>
</protein>
<organism evidence="2 3">
    <name type="scientific">Bacillus licheniformis</name>
    <dbReference type="NCBI Taxonomy" id="1402"/>
    <lineage>
        <taxon>Bacteria</taxon>
        <taxon>Bacillati</taxon>
        <taxon>Bacillota</taxon>
        <taxon>Bacilli</taxon>
        <taxon>Bacillales</taxon>
        <taxon>Bacillaceae</taxon>
        <taxon>Bacillus</taxon>
    </lineage>
</organism>
<dbReference type="SUPFAM" id="SSF140688">
    <property type="entry name" value="YfmB-like"/>
    <property type="match status" value="1"/>
</dbReference>
<evidence type="ECO:0000313" key="3">
    <source>
        <dbReference type="Proteomes" id="UP000435910"/>
    </source>
</evidence>
<dbReference type="InterPro" id="IPR038074">
    <property type="entry name" value="YfmB_sf"/>
</dbReference>
<evidence type="ECO:0000313" key="1">
    <source>
        <dbReference type="EMBL" id="QPR72642.1"/>
    </source>
</evidence>
<dbReference type="Proteomes" id="UP000435910">
    <property type="component" value="Unassembled WGS sequence"/>
</dbReference>
<reference evidence="2 3" key="1">
    <citation type="submission" date="2019-06" db="EMBL/GenBank/DDBJ databases">
        <title>Genome sequence analysis of &gt;100 Bacillus licheniformis strains suggests intrinsic resistance to this species.</title>
        <authorList>
            <person name="Wels M."/>
            <person name="Siezen R.J."/>
            <person name="Johansen E."/>
            <person name="Stuer-Lauridsen B."/>
            <person name="Bjerre K."/>
            <person name="Nielsen B.K.K."/>
        </authorList>
    </citation>
    <scope>NUCLEOTIDE SEQUENCE [LARGE SCALE GENOMIC DNA]</scope>
    <source>
        <strain evidence="2 3">BAC-16736</strain>
    </source>
</reference>
<dbReference type="RefSeq" id="WP_003179712.1">
    <property type="nucleotide sequence ID" value="NZ_BEXU01000042.1"/>
</dbReference>